<dbReference type="EMBL" id="CP088295">
    <property type="protein sequence ID" value="UUY04427.1"/>
    <property type="molecule type" value="Genomic_DNA"/>
</dbReference>
<reference evidence="2" key="1">
    <citation type="submission" date="2021-11" db="EMBL/GenBank/DDBJ databases">
        <title>Cultivation dependent microbiological survey of springs from the worlds oldest radium mine currently devoted to the extraction of radon-saturated water.</title>
        <authorList>
            <person name="Kapinusova G."/>
            <person name="Smrhova T."/>
            <person name="Strejcek M."/>
            <person name="Suman J."/>
            <person name="Jani K."/>
            <person name="Pajer P."/>
            <person name="Uhlik O."/>
        </authorList>
    </citation>
    <scope>NUCLEOTIDE SEQUENCE [LARGE SCALE GENOMIC DNA]</scope>
    <source>
        <strain evidence="2">J379</strain>
    </source>
</reference>
<evidence type="ECO:0000313" key="2">
    <source>
        <dbReference type="Proteomes" id="UP001058860"/>
    </source>
</evidence>
<dbReference type="SUPFAM" id="SSF55961">
    <property type="entry name" value="Bet v1-like"/>
    <property type="match status" value="1"/>
</dbReference>
<evidence type="ECO:0000313" key="1">
    <source>
        <dbReference type="EMBL" id="UUY04427.1"/>
    </source>
</evidence>
<dbReference type="Proteomes" id="UP001058860">
    <property type="component" value="Chromosome"/>
</dbReference>
<keyword evidence="2" id="KW-1185">Reference proteome</keyword>
<dbReference type="RefSeq" id="WP_353864911.1">
    <property type="nucleotide sequence ID" value="NZ_CP088295.1"/>
</dbReference>
<organism evidence="1 2">
    <name type="scientific">Svornostia abyssi</name>
    <dbReference type="NCBI Taxonomy" id="2898438"/>
    <lineage>
        <taxon>Bacteria</taxon>
        <taxon>Bacillati</taxon>
        <taxon>Actinomycetota</taxon>
        <taxon>Thermoleophilia</taxon>
        <taxon>Solirubrobacterales</taxon>
        <taxon>Baekduiaceae</taxon>
        <taxon>Svornostia</taxon>
    </lineage>
</organism>
<proteinExistence type="predicted"/>
<gene>
    <name evidence="1" type="ORF">LRS13_02525</name>
</gene>
<sequence>MRASWVHVTYDFTAPVEKVFAYLAEHENLEAVFPGTKIRRLSDGTDGQRNGVGSARELRIGPLLPFVETNTEVVPNEKIVYKITGGVTPLRNHVGIQVFSPTPSGGTHLDYRIRVSSAIPGITPLVRTGLQKGVAESLPGVDRTLAAT</sequence>
<protein>
    <submittedName>
        <fullName evidence="1">SRPBCC family protein</fullName>
    </submittedName>
</protein>
<dbReference type="Pfam" id="PF10604">
    <property type="entry name" value="Polyketide_cyc2"/>
    <property type="match status" value="1"/>
</dbReference>
<dbReference type="InterPro" id="IPR023393">
    <property type="entry name" value="START-like_dom_sf"/>
</dbReference>
<dbReference type="InterPro" id="IPR019587">
    <property type="entry name" value="Polyketide_cyclase/dehydratase"/>
</dbReference>
<dbReference type="Gene3D" id="3.30.530.20">
    <property type="match status" value="1"/>
</dbReference>
<accession>A0ABY5PII6</accession>
<name>A0ABY5PII6_9ACTN</name>
<dbReference type="CDD" id="cd07821">
    <property type="entry name" value="PYR_PYL_RCAR_like"/>
    <property type="match status" value="1"/>
</dbReference>